<feature type="non-terminal residue" evidence="1">
    <location>
        <position position="96"/>
    </location>
</feature>
<evidence type="ECO:0008006" key="2">
    <source>
        <dbReference type="Google" id="ProtNLM"/>
    </source>
</evidence>
<dbReference type="EMBL" id="LAZR01022001">
    <property type="protein sequence ID" value="KKL83355.1"/>
    <property type="molecule type" value="Genomic_DNA"/>
</dbReference>
<dbReference type="PROSITE" id="PS51409">
    <property type="entry name" value="ARGINASE_2"/>
    <property type="match status" value="1"/>
</dbReference>
<accession>A0A0F9HNV7</accession>
<organism evidence="1">
    <name type="scientific">marine sediment metagenome</name>
    <dbReference type="NCBI Taxonomy" id="412755"/>
    <lineage>
        <taxon>unclassified sequences</taxon>
        <taxon>metagenomes</taxon>
        <taxon>ecological metagenomes</taxon>
    </lineage>
</organism>
<dbReference type="Pfam" id="PF00491">
    <property type="entry name" value="Arginase"/>
    <property type="match status" value="1"/>
</dbReference>
<sequence>MSDAQDQGDQAFRRAEPRGRWAEMTYGGALSFLRRSYSRDAAAADVVVSGVPFDTSVTNRPGCRFGPQAIRAASTQLAELAAFPFGFDPFQTLSVI</sequence>
<dbReference type="GO" id="GO:0046872">
    <property type="term" value="F:metal ion binding"/>
    <property type="evidence" value="ECO:0007669"/>
    <property type="project" value="InterPro"/>
</dbReference>
<dbReference type="InterPro" id="IPR023696">
    <property type="entry name" value="Ureohydrolase_dom_sf"/>
</dbReference>
<dbReference type="InterPro" id="IPR006035">
    <property type="entry name" value="Ureohydrolase"/>
</dbReference>
<evidence type="ECO:0000313" key="1">
    <source>
        <dbReference type="EMBL" id="KKL83355.1"/>
    </source>
</evidence>
<dbReference type="AlphaFoldDB" id="A0A0F9HNV7"/>
<protein>
    <recommendedName>
        <fullName evidence="2">Agmatinase</fullName>
    </recommendedName>
</protein>
<reference evidence="1" key="1">
    <citation type="journal article" date="2015" name="Nature">
        <title>Complex archaea that bridge the gap between prokaryotes and eukaryotes.</title>
        <authorList>
            <person name="Spang A."/>
            <person name="Saw J.H."/>
            <person name="Jorgensen S.L."/>
            <person name="Zaremba-Niedzwiedzka K."/>
            <person name="Martijn J."/>
            <person name="Lind A.E."/>
            <person name="van Eijk R."/>
            <person name="Schleper C."/>
            <person name="Guy L."/>
            <person name="Ettema T.J."/>
        </authorList>
    </citation>
    <scope>NUCLEOTIDE SEQUENCE</scope>
</reference>
<proteinExistence type="predicted"/>
<comment type="caution">
    <text evidence="1">The sequence shown here is derived from an EMBL/GenBank/DDBJ whole genome shotgun (WGS) entry which is preliminary data.</text>
</comment>
<name>A0A0F9HNV7_9ZZZZ</name>
<gene>
    <name evidence="1" type="ORF">LCGC14_1975560</name>
</gene>
<dbReference type="SUPFAM" id="SSF52768">
    <property type="entry name" value="Arginase/deacetylase"/>
    <property type="match status" value="1"/>
</dbReference>
<dbReference type="Gene3D" id="3.40.800.10">
    <property type="entry name" value="Ureohydrolase domain"/>
    <property type="match status" value="1"/>
</dbReference>